<evidence type="ECO:0000256" key="8">
    <source>
        <dbReference type="SAM" id="Coils"/>
    </source>
</evidence>
<protein>
    <submittedName>
        <fullName evidence="11">Uncharacterized protein</fullName>
    </submittedName>
</protein>
<evidence type="ECO:0000256" key="10">
    <source>
        <dbReference type="SAM" id="Phobius"/>
    </source>
</evidence>
<dbReference type="PANTHER" id="PTHR13353">
    <property type="entry name" value="TRANSMEMBRANE PROTEIN 19"/>
    <property type="match status" value="1"/>
</dbReference>
<keyword evidence="12" id="KW-1185">Reference proteome</keyword>
<feature type="region of interest" description="Disordered" evidence="9">
    <location>
        <begin position="632"/>
        <end position="709"/>
    </location>
</feature>
<proteinExistence type="inferred from homology"/>
<evidence type="ECO:0000256" key="1">
    <source>
        <dbReference type="ARBA" id="ARBA00004141"/>
    </source>
</evidence>
<dbReference type="OrthoDB" id="312015at2759"/>
<evidence type="ECO:0000256" key="4">
    <source>
        <dbReference type="ARBA" id="ARBA00022692"/>
    </source>
</evidence>
<keyword evidence="5 10" id="KW-1133">Transmembrane helix</keyword>
<evidence type="ECO:0000256" key="3">
    <source>
        <dbReference type="ARBA" id="ARBA00009291"/>
    </source>
</evidence>
<reference evidence="11 12" key="1">
    <citation type="journal article" date="2014" name="BMC Genomics">
        <title>Comparative genome sequencing reveals chemotype-specific gene clusters in the toxigenic black mold Stachybotrys.</title>
        <authorList>
            <person name="Semeiks J."/>
            <person name="Borek D."/>
            <person name="Otwinowski Z."/>
            <person name="Grishin N.V."/>
        </authorList>
    </citation>
    <scope>NUCLEOTIDE SEQUENCE [LARGE SCALE GENOMIC DNA]</scope>
    <source>
        <strain evidence="11 12">IBT 40285</strain>
    </source>
</reference>
<dbReference type="Pfam" id="PF01940">
    <property type="entry name" value="DUF92"/>
    <property type="match status" value="1"/>
</dbReference>
<dbReference type="GO" id="GO:0016020">
    <property type="term" value="C:membrane"/>
    <property type="evidence" value="ECO:0007669"/>
    <property type="project" value="UniProtKB-SubCell"/>
</dbReference>
<feature type="compositionally biased region" description="Basic residues" evidence="9">
    <location>
        <begin position="691"/>
        <end position="707"/>
    </location>
</feature>
<feature type="transmembrane region" description="Helical" evidence="10">
    <location>
        <begin position="1074"/>
        <end position="1096"/>
    </location>
</feature>
<gene>
    <name evidence="11" type="ORF">S40285_04089</name>
</gene>
<sequence length="1213" mass="133382">MIDTDNLRTASLYINNQLLSRGLLRDGQTIDFAGVGNDEYGVEATMGRIIGVVNDLILRRDVGNPDMRDAEQRESLSSTMRALRAENLKHTNDIARLKEKHAEAKRKLDIAETSASSLRTQMKSAEAAIRGLKEEIARSKALVAQARSTCAADVRKRDRQIDTLKRQLGEAGRARGTRNNSAITTITVTGDVGAGNDSLAGARSMAAEEYSLRDETNAFLANLAQNLSEENEALLRVMRQTMEQLRQMSGWNPSEIQDGMVFKQPIWQDMATDLDSILDHLRTILTNPSFVPIEEVMVREEEITRLKDGWVKMESRWKEAVHLIDGWRRRMASNGRPVCEEELRMGLRLSPVRVRDVDETNHAFGMDLSAVMEEQEESQIRDASPCPSIHDAMHSERYDEAADNSDAESSIYDDEDGGVDDLEAEEPNVEILQQSTAMEYMRHESPLESSPLPEPPQLSPLRNSSSAGNRGPAPAMKQRQKPGDFTTILEENTLDLAADTEPPQPPPHRSPLGSHPTQLSADRHTARPRSPVRTSLDDALLPKPSPDSSMDELAEPGPSANVEQAQRPRTRSSGKATPVQQTPRRGVSRLPLPRNAEPVAQQSPLTMATIAAKLAASERDADAARVRAKLKAVRGTRGTKKPTITAIPPDVEQELKTSGSADDDVDPVKHDPQLQEEQKPQQPQQPQQPEKRKRDKRTSKAASRRRSTLSPWELESLISGNVHYSRRLKLAGFDDRRTEAWRSHTLTLQRIKPIGMLVLLCQAYEKDGLSASGSCGNKQPYVSPGGCQLKVGPSQRDSQDSTETLGRHRAFHDELRKLTGLPTPTASRLLSTTPRQREHPQQLLLLHDTGTTQANTEVLFPHSPALLPSHDAAHLRSPGHGRHDVPRLVQAVAHAHRHLRRGTHRGRPRLPPLEPAIRAPLRLLPRRHPCDAFLANSLMASILTVLHANQLHARADALMDPNTPDPKGTICYSWGGDVLLVGVIANYAAVAADTFSSELGILSKGEPRLITSWNLRKVPRGTNGGVSLLGLGAGVLGSLVIVSATMLFLPSCSPSTVDLPGGGRPWTVEERREFMTFMVVWGALGSVLDSILGGLFQRSVKDVRSGKIVEGEGGVRVLVSADKDDLIQHAKERTEAAASAIDDQSGDVQKRNAGAKARKSSFGDERPSRVVENGWDLLDNNDVNFIMAVVMSVGGMAVASWRWGIPIWEVMTP</sequence>
<dbReference type="Proteomes" id="UP000028524">
    <property type="component" value="Unassembled WGS sequence"/>
</dbReference>
<evidence type="ECO:0000256" key="7">
    <source>
        <dbReference type="ARBA" id="ARBA00023136"/>
    </source>
</evidence>
<keyword evidence="6 8" id="KW-0175">Coiled coil</keyword>
<accession>A0A084QVC4</accession>
<feature type="region of interest" description="Disordered" evidence="9">
    <location>
        <begin position="1137"/>
        <end position="1166"/>
    </location>
</feature>
<feature type="coiled-coil region" evidence="8">
    <location>
        <begin position="80"/>
        <end position="149"/>
    </location>
</feature>
<evidence type="ECO:0000256" key="5">
    <source>
        <dbReference type="ARBA" id="ARBA00022989"/>
    </source>
</evidence>
<feature type="compositionally biased region" description="Basic and acidic residues" evidence="9">
    <location>
        <begin position="666"/>
        <end position="679"/>
    </location>
</feature>
<evidence type="ECO:0000256" key="2">
    <source>
        <dbReference type="ARBA" id="ARBA00009012"/>
    </source>
</evidence>
<feature type="region of interest" description="Disordered" evidence="9">
    <location>
        <begin position="441"/>
        <end position="604"/>
    </location>
</feature>
<comment type="subcellular location">
    <subcellularLocation>
        <location evidence="1">Membrane</location>
        <topology evidence="1">Multi-pass membrane protein</topology>
    </subcellularLocation>
</comment>
<evidence type="ECO:0000313" key="11">
    <source>
        <dbReference type="EMBL" id="KFA67909.1"/>
    </source>
</evidence>
<feature type="transmembrane region" description="Helical" evidence="10">
    <location>
        <begin position="1183"/>
        <end position="1203"/>
    </location>
</feature>
<dbReference type="STRING" id="1283841.A0A084QVC4"/>
<feature type="compositionally biased region" description="Acidic residues" evidence="9">
    <location>
        <begin position="401"/>
        <end position="421"/>
    </location>
</feature>
<dbReference type="Gene3D" id="1.20.1170.10">
    <property type="match status" value="1"/>
</dbReference>
<dbReference type="Pfam" id="PF11559">
    <property type="entry name" value="ADIP"/>
    <property type="match status" value="1"/>
</dbReference>
<dbReference type="HOGENOM" id="CLU_271601_0_0_1"/>
<dbReference type="InterPro" id="IPR021622">
    <property type="entry name" value="Afadin/alpha-actinin-bd"/>
</dbReference>
<dbReference type="AlphaFoldDB" id="A0A084QVC4"/>
<evidence type="ECO:0000256" key="6">
    <source>
        <dbReference type="ARBA" id="ARBA00023054"/>
    </source>
</evidence>
<dbReference type="EMBL" id="KL660079">
    <property type="protein sequence ID" value="KFA67909.1"/>
    <property type="molecule type" value="Genomic_DNA"/>
</dbReference>
<organism evidence="11 12">
    <name type="scientific">Stachybotrys chlorohalonatus (strain IBT 40285)</name>
    <dbReference type="NCBI Taxonomy" id="1283841"/>
    <lineage>
        <taxon>Eukaryota</taxon>
        <taxon>Fungi</taxon>
        <taxon>Dikarya</taxon>
        <taxon>Ascomycota</taxon>
        <taxon>Pezizomycotina</taxon>
        <taxon>Sordariomycetes</taxon>
        <taxon>Hypocreomycetidae</taxon>
        <taxon>Hypocreales</taxon>
        <taxon>Stachybotryaceae</taxon>
        <taxon>Stachybotrys</taxon>
    </lineage>
</organism>
<feature type="transmembrane region" description="Helical" evidence="10">
    <location>
        <begin position="1026"/>
        <end position="1049"/>
    </location>
</feature>
<name>A0A084QVC4_STAC4</name>
<dbReference type="PANTHER" id="PTHR13353:SF5">
    <property type="entry name" value="TRANSMEMBRANE PROTEIN 19"/>
    <property type="match status" value="1"/>
</dbReference>
<evidence type="ECO:0000313" key="12">
    <source>
        <dbReference type="Proteomes" id="UP000028524"/>
    </source>
</evidence>
<keyword evidence="4 10" id="KW-0812">Transmembrane</keyword>
<feature type="region of interest" description="Disordered" evidence="9">
    <location>
        <begin position="398"/>
        <end position="421"/>
    </location>
</feature>
<comment type="similarity">
    <text evidence="3">Belongs to the ADIP family.</text>
</comment>
<dbReference type="InterPro" id="IPR002794">
    <property type="entry name" value="DUF92_TMEM19"/>
</dbReference>
<feature type="compositionally biased region" description="Polar residues" evidence="9">
    <location>
        <begin position="571"/>
        <end position="583"/>
    </location>
</feature>
<keyword evidence="7 10" id="KW-0472">Membrane</keyword>
<evidence type="ECO:0000256" key="9">
    <source>
        <dbReference type="SAM" id="MobiDB-lite"/>
    </source>
</evidence>
<comment type="similarity">
    <text evidence="2">Belongs to the TMEM19 family.</text>
</comment>
<dbReference type="InParanoid" id="A0A084QVC4"/>